<evidence type="ECO:0000256" key="1">
    <source>
        <dbReference type="ARBA" id="ARBA00022801"/>
    </source>
</evidence>
<dbReference type="InterPro" id="IPR037171">
    <property type="entry name" value="NagB/RpiA_transferase-like"/>
</dbReference>
<feature type="domain" description="Glucosamine/galactosamine-6-phosphate isomerase" evidence="2">
    <location>
        <begin position="16"/>
        <end position="222"/>
    </location>
</feature>
<name>A0ABT3RDF2_9BACT</name>
<comment type="caution">
    <text evidence="3">The sequence shown here is derived from an EMBL/GenBank/DDBJ whole genome shotgun (WGS) entry which is preliminary data.</text>
</comment>
<sequence>MNIQHFKDYEAMSLAAAEMVYTSVQAKPDLLLCAATGNSPTGLYLQLQKCNSERSEDFSKMRVLKLDEWGGLSSEHPATCEHYLQQHLIQPLSISSSRYFGFNADTKNPEQECKRVQTELDANGPIDICILGIGVNGHLGLNEPAEQLTEHCHVAQLADTTLNHTMVAGLEAKPKYGMTLGMQAILASRHIILLISGAGKEKATQQLLSGEITNAYPATHLWKHPKVDCLVVG</sequence>
<evidence type="ECO:0000313" key="3">
    <source>
        <dbReference type="EMBL" id="MCX2739775.1"/>
    </source>
</evidence>
<dbReference type="PROSITE" id="PS01161">
    <property type="entry name" value="GLC_GALNAC_ISOMERASE"/>
    <property type="match status" value="1"/>
</dbReference>
<dbReference type="EMBL" id="JAPFQO010000003">
    <property type="protein sequence ID" value="MCX2739775.1"/>
    <property type="molecule type" value="Genomic_DNA"/>
</dbReference>
<dbReference type="PANTHER" id="PTHR11280">
    <property type="entry name" value="GLUCOSAMINE-6-PHOSPHATE ISOMERASE"/>
    <property type="match status" value="1"/>
</dbReference>
<dbReference type="RefSeq" id="WP_266051834.1">
    <property type="nucleotide sequence ID" value="NZ_JAPFQO010000003.1"/>
</dbReference>
<dbReference type="Pfam" id="PF01182">
    <property type="entry name" value="Glucosamine_iso"/>
    <property type="match status" value="1"/>
</dbReference>
<keyword evidence="1" id="KW-0378">Hydrolase</keyword>
<reference evidence="3 4" key="1">
    <citation type="submission" date="2022-11" db="EMBL/GenBank/DDBJ databases">
        <title>The characterization of three novel Bacteroidetes species and genomic analysis of their roles in tidal elemental geochemical cycles.</title>
        <authorList>
            <person name="Ma K.-J."/>
        </authorList>
    </citation>
    <scope>NUCLEOTIDE SEQUENCE [LARGE SCALE GENOMIC DNA]</scope>
    <source>
        <strain evidence="3 4">M82</strain>
    </source>
</reference>
<evidence type="ECO:0000259" key="2">
    <source>
        <dbReference type="Pfam" id="PF01182"/>
    </source>
</evidence>
<dbReference type="NCBIfam" id="NF007291">
    <property type="entry name" value="PRK09762.1"/>
    <property type="match status" value="1"/>
</dbReference>
<dbReference type="PANTHER" id="PTHR11280:SF5">
    <property type="entry name" value="GLUCOSAMINE-6-PHOSPHATE ISOMERASE"/>
    <property type="match status" value="1"/>
</dbReference>
<dbReference type="Proteomes" id="UP001207228">
    <property type="component" value="Unassembled WGS sequence"/>
</dbReference>
<keyword evidence="4" id="KW-1185">Reference proteome</keyword>
<dbReference type="SUPFAM" id="SSF100950">
    <property type="entry name" value="NagB/RpiA/CoA transferase-like"/>
    <property type="match status" value="1"/>
</dbReference>
<gene>
    <name evidence="3" type="ORF">OO017_07450</name>
</gene>
<dbReference type="InterPro" id="IPR004547">
    <property type="entry name" value="Glucosamine6P_isomerase"/>
</dbReference>
<dbReference type="InterPro" id="IPR018321">
    <property type="entry name" value="Glucosamine6P_isomerase_CS"/>
</dbReference>
<evidence type="ECO:0000313" key="4">
    <source>
        <dbReference type="Proteomes" id="UP001207228"/>
    </source>
</evidence>
<protein>
    <submittedName>
        <fullName evidence="3">Galactosamine-6-phosphate isomerase</fullName>
    </submittedName>
</protein>
<proteinExistence type="predicted"/>
<organism evidence="3 4">
    <name type="scientific">Pontibacter anaerobius</name>
    <dbReference type="NCBI Taxonomy" id="2993940"/>
    <lineage>
        <taxon>Bacteria</taxon>
        <taxon>Pseudomonadati</taxon>
        <taxon>Bacteroidota</taxon>
        <taxon>Cytophagia</taxon>
        <taxon>Cytophagales</taxon>
        <taxon>Hymenobacteraceae</taxon>
        <taxon>Pontibacter</taxon>
    </lineage>
</organism>
<keyword evidence="3" id="KW-0413">Isomerase</keyword>
<accession>A0ABT3RDF2</accession>
<dbReference type="InterPro" id="IPR006148">
    <property type="entry name" value="Glc/Gal-6P_isomerase"/>
</dbReference>
<dbReference type="GO" id="GO:0016853">
    <property type="term" value="F:isomerase activity"/>
    <property type="evidence" value="ECO:0007669"/>
    <property type="project" value="UniProtKB-KW"/>
</dbReference>
<dbReference type="Gene3D" id="3.40.50.1360">
    <property type="match status" value="1"/>
</dbReference>